<dbReference type="Proteomes" id="UP000277204">
    <property type="component" value="Unassembled WGS sequence"/>
</dbReference>
<name>A0A3P8E0Q9_9TREM</name>
<evidence type="ECO:0000313" key="2">
    <source>
        <dbReference type="Proteomes" id="UP000277204"/>
    </source>
</evidence>
<sequence length="38" mass="4725">MFNQIVYTNIQYRYYVKQSNHLVSKFQPVKNQILFRKS</sequence>
<organism evidence="1 2">
    <name type="scientific">Schistosoma margrebowiei</name>
    <dbReference type="NCBI Taxonomy" id="48269"/>
    <lineage>
        <taxon>Eukaryota</taxon>
        <taxon>Metazoa</taxon>
        <taxon>Spiralia</taxon>
        <taxon>Lophotrochozoa</taxon>
        <taxon>Platyhelminthes</taxon>
        <taxon>Trematoda</taxon>
        <taxon>Digenea</taxon>
        <taxon>Strigeidida</taxon>
        <taxon>Schistosomatoidea</taxon>
        <taxon>Schistosomatidae</taxon>
        <taxon>Schistosoma</taxon>
    </lineage>
</organism>
<dbReference type="AlphaFoldDB" id="A0A3P8E0Q9"/>
<evidence type="ECO:0000313" key="1">
    <source>
        <dbReference type="EMBL" id="VDP39978.1"/>
    </source>
</evidence>
<accession>A0A3P8E0Q9</accession>
<dbReference type="EMBL" id="UZAI01018758">
    <property type="protein sequence ID" value="VDP39978.1"/>
    <property type="molecule type" value="Genomic_DNA"/>
</dbReference>
<gene>
    <name evidence="1" type="ORF">SMRZ_LOCUS21556</name>
</gene>
<protein>
    <submittedName>
        <fullName evidence="1">Uncharacterized protein</fullName>
    </submittedName>
</protein>
<reference evidence="1 2" key="1">
    <citation type="submission" date="2018-11" db="EMBL/GenBank/DDBJ databases">
        <authorList>
            <consortium name="Pathogen Informatics"/>
        </authorList>
    </citation>
    <scope>NUCLEOTIDE SEQUENCE [LARGE SCALE GENOMIC DNA]</scope>
    <source>
        <strain evidence="1 2">Zambia</strain>
    </source>
</reference>
<proteinExistence type="predicted"/>
<keyword evidence="2" id="KW-1185">Reference proteome</keyword>